<evidence type="ECO:0000259" key="1">
    <source>
        <dbReference type="Pfam" id="PF12697"/>
    </source>
</evidence>
<name>A0A0U1LI69_TALIS</name>
<dbReference type="EMBL" id="CVMT01000001">
    <property type="protein sequence ID" value="CRG82707.1"/>
    <property type="molecule type" value="Genomic_DNA"/>
</dbReference>
<dbReference type="Gene3D" id="3.40.50.1820">
    <property type="entry name" value="alpha/beta hydrolase"/>
    <property type="match status" value="1"/>
</dbReference>
<dbReference type="Proteomes" id="UP000054383">
    <property type="component" value="Unassembled WGS sequence"/>
</dbReference>
<dbReference type="AlphaFoldDB" id="A0A0U1LI69"/>
<protein>
    <recommendedName>
        <fullName evidence="1">AB hydrolase-1 domain-containing protein</fullName>
    </recommendedName>
</protein>
<dbReference type="Pfam" id="PF12697">
    <property type="entry name" value="Abhydrolase_6"/>
    <property type="match status" value="1"/>
</dbReference>
<evidence type="ECO:0000313" key="2">
    <source>
        <dbReference type="EMBL" id="CRG82707.1"/>
    </source>
</evidence>
<proteinExistence type="predicted"/>
<feature type="domain" description="AB hydrolase-1" evidence="1">
    <location>
        <begin position="37"/>
        <end position="277"/>
    </location>
</feature>
<sequence length="363" mass="40126">MTDAVPKLYPGEQLDDAAGFPVLFNYLPADPQKPLFIFIPGGGHNARISYGGHQGSDEKDFLAYWVNHHGYGFLAISYPLESTPPIMPTTAPQFRIRDWGNQAAEVTHRVVKEHGLSGRVVLISWSMGGRIVVPYTVAAQSLGLYVDLYVAFAATPGLHGMRPPPLGIRSSKSGYAAFANMSDLFLAQIHEQQAKLNGGRAIIPDDVYVREYFGYTPVSLAGWNLRYEPASHGQAFVEDYWMSTKDAATDQAEHLPMIVTLTGSSILDARHVMMDQATWTFMLTQRITRIIETTKAKTGLSQARFETLADMVHSLPRQISKTIPGNHYFFLGERGARETADAIFGLLAMAVEFESRLQEVLSG</sequence>
<dbReference type="SUPFAM" id="SSF53474">
    <property type="entry name" value="alpha/beta-Hydrolases"/>
    <property type="match status" value="1"/>
</dbReference>
<organism evidence="2 3">
    <name type="scientific">Talaromyces islandicus</name>
    <name type="common">Penicillium islandicum</name>
    <dbReference type="NCBI Taxonomy" id="28573"/>
    <lineage>
        <taxon>Eukaryota</taxon>
        <taxon>Fungi</taxon>
        <taxon>Dikarya</taxon>
        <taxon>Ascomycota</taxon>
        <taxon>Pezizomycotina</taxon>
        <taxon>Eurotiomycetes</taxon>
        <taxon>Eurotiomycetidae</taxon>
        <taxon>Eurotiales</taxon>
        <taxon>Trichocomaceae</taxon>
        <taxon>Talaromyces</taxon>
        <taxon>Talaromyces sect. Islandici</taxon>
    </lineage>
</organism>
<accession>A0A0U1LI69</accession>
<evidence type="ECO:0000313" key="3">
    <source>
        <dbReference type="Proteomes" id="UP000054383"/>
    </source>
</evidence>
<dbReference type="OrthoDB" id="2891848at2759"/>
<keyword evidence="3" id="KW-1185">Reference proteome</keyword>
<dbReference type="InterPro" id="IPR000073">
    <property type="entry name" value="AB_hydrolase_1"/>
</dbReference>
<dbReference type="InterPro" id="IPR029058">
    <property type="entry name" value="AB_hydrolase_fold"/>
</dbReference>
<gene>
    <name evidence="2" type="ORF">PISL3812_00051</name>
</gene>
<reference evidence="2 3" key="1">
    <citation type="submission" date="2015-04" db="EMBL/GenBank/DDBJ databases">
        <authorList>
            <person name="Syromyatnikov M.Y."/>
            <person name="Popov V.N."/>
        </authorList>
    </citation>
    <scope>NUCLEOTIDE SEQUENCE [LARGE SCALE GENOMIC DNA]</scope>
    <source>
        <strain evidence="2">WF-38-12</strain>
    </source>
</reference>
<dbReference type="OMA" id="FRIRDWG"/>